<keyword evidence="2" id="KW-0441">Lipid A biosynthesis</keyword>
<name>A0A3B0WTY0_9ZZZZ</name>
<dbReference type="Pfam" id="PF00132">
    <property type="entry name" value="Hexapep"/>
    <property type="match status" value="3"/>
</dbReference>
<accession>A0A3B0WTY0</accession>
<keyword evidence="5" id="KW-0443">Lipid metabolism</keyword>
<dbReference type="GO" id="GO:0016410">
    <property type="term" value="F:N-acyltransferase activity"/>
    <property type="evidence" value="ECO:0007669"/>
    <property type="project" value="InterPro"/>
</dbReference>
<protein>
    <submittedName>
        <fullName evidence="8">UDP-3-O-[3-hydroxymyristoyl] glucosamine N-acyltransferase</fullName>
        <ecNumber evidence="8">2.3.1.191</ecNumber>
    </submittedName>
</protein>
<reference evidence="8" key="1">
    <citation type="submission" date="2018-06" db="EMBL/GenBank/DDBJ databases">
        <authorList>
            <person name="Zhirakovskaya E."/>
        </authorList>
    </citation>
    <scope>NUCLEOTIDE SEQUENCE</scope>
</reference>
<evidence type="ECO:0000256" key="2">
    <source>
        <dbReference type="ARBA" id="ARBA00022556"/>
    </source>
</evidence>
<dbReference type="PANTHER" id="PTHR43378">
    <property type="entry name" value="UDP-3-O-ACYLGLUCOSAMINE N-ACYLTRANSFERASE"/>
    <property type="match status" value="1"/>
</dbReference>
<dbReference type="HAMAP" id="MF_00523">
    <property type="entry name" value="LpxD"/>
    <property type="match status" value="1"/>
</dbReference>
<dbReference type="Gene3D" id="2.160.10.10">
    <property type="entry name" value="Hexapeptide repeat proteins"/>
    <property type="match status" value="1"/>
</dbReference>
<dbReference type="InterPro" id="IPR007691">
    <property type="entry name" value="LpxD"/>
</dbReference>
<sequence length="338" mass="36014">MALKLSELARCIDCRLQGDDCLIENVADINQADKGYLAFVYNPKYLASIKTSKASAVIIKEEWLPECDKPALVSDNPRLAFAKAAILLNPVKTTEPVISETAVISSSTVLTDTVSIGHNAVLHSDVKLGENVQIGACTVIAEDVEIGDNVIIYPNVSIGKGTQIGNGCTIYSGVVIGTDGFGYVKQGKTYLKVPQIGNVIIGNNVDIGANTTVDRGALLDTIIHEGVKLDNQIQVAHNVEIGEHTVISACAAIGGSAKIGAHCLIGGAVGIRDNIEIVDNVVITGRSFISSSIKEPGSYSSSMLIDTTAHWRKNATRFKNLDNMAKRLKKLENKSNNK</sequence>
<evidence type="ECO:0000256" key="3">
    <source>
        <dbReference type="ARBA" id="ARBA00022679"/>
    </source>
</evidence>
<dbReference type="CDD" id="cd03352">
    <property type="entry name" value="LbH_LpxD"/>
    <property type="match status" value="1"/>
</dbReference>
<feature type="domain" description="UDP-3-O-[3-hydroxymyristoyl] glucosamine N-acyltransferase non-repeat region" evidence="7">
    <location>
        <begin position="20"/>
        <end position="85"/>
    </location>
</feature>
<evidence type="ECO:0000256" key="1">
    <source>
        <dbReference type="ARBA" id="ARBA00022516"/>
    </source>
</evidence>
<dbReference type="Gene3D" id="3.40.1390.10">
    <property type="entry name" value="MurE/MurF, N-terminal domain"/>
    <property type="match status" value="1"/>
</dbReference>
<keyword evidence="1" id="KW-0444">Lipid biosynthesis</keyword>
<gene>
    <name evidence="8" type="ORF">MNBD_GAMMA05-465</name>
</gene>
<evidence type="ECO:0000256" key="5">
    <source>
        <dbReference type="ARBA" id="ARBA00023098"/>
    </source>
</evidence>
<dbReference type="PROSITE" id="PS00101">
    <property type="entry name" value="HEXAPEP_TRANSFERASES"/>
    <property type="match status" value="1"/>
</dbReference>
<evidence type="ECO:0000313" key="8">
    <source>
        <dbReference type="EMBL" id="VAW52629.1"/>
    </source>
</evidence>
<evidence type="ECO:0000256" key="4">
    <source>
        <dbReference type="ARBA" id="ARBA00022737"/>
    </source>
</evidence>
<dbReference type="EC" id="2.3.1.191" evidence="8"/>
<dbReference type="InterPro" id="IPR001451">
    <property type="entry name" value="Hexapep"/>
</dbReference>
<organism evidence="8">
    <name type="scientific">hydrothermal vent metagenome</name>
    <dbReference type="NCBI Taxonomy" id="652676"/>
    <lineage>
        <taxon>unclassified sequences</taxon>
        <taxon>metagenomes</taxon>
        <taxon>ecological metagenomes</taxon>
    </lineage>
</organism>
<dbReference type="AlphaFoldDB" id="A0A3B0WTY0"/>
<keyword evidence="6 8" id="KW-0012">Acyltransferase</keyword>
<dbReference type="EMBL" id="UOFE01000030">
    <property type="protein sequence ID" value="VAW52629.1"/>
    <property type="molecule type" value="Genomic_DNA"/>
</dbReference>
<dbReference type="GO" id="GO:0016020">
    <property type="term" value="C:membrane"/>
    <property type="evidence" value="ECO:0007669"/>
    <property type="project" value="GOC"/>
</dbReference>
<dbReference type="InterPro" id="IPR018357">
    <property type="entry name" value="Hexapep_transf_CS"/>
</dbReference>
<evidence type="ECO:0000259" key="7">
    <source>
        <dbReference type="Pfam" id="PF04613"/>
    </source>
</evidence>
<dbReference type="Pfam" id="PF04613">
    <property type="entry name" value="LpxD"/>
    <property type="match status" value="1"/>
</dbReference>
<dbReference type="Gene3D" id="1.20.5.170">
    <property type="match status" value="1"/>
</dbReference>
<dbReference type="GO" id="GO:0103118">
    <property type="term" value="F:UDP-3-O-[(3R)-3-hydroxyacyl]-glucosamine N-acyltransferase activity"/>
    <property type="evidence" value="ECO:0007669"/>
    <property type="project" value="UniProtKB-EC"/>
</dbReference>
<dbReference type="InterPro" id="IPR011004">
    <property type="entry name" value="Trimer_LpxA-like_sf"/>
</dbReference>
<proteinExistence type="inferred from homology"/>
<evidence type="ECO:0000256" key="6">
    <source>
        <dbReference type="ARBA" id="ARBA00023315"/>
    </source>
</evidence>
<dbReference type="NCBIfam" id="TIGR01853">
    <property type="entry name" value="lipid_A_lpxD"/>
    <property type="match status" value="1"/>
</dbReference>
<keyword evidence="4" id="KW-0677">Repeat</keyword>
<dbReference type="InterPro" id="IPR020573">
    <property type="entry name" value="UDP_GlcNAc_AcTrfase_non-rep"/>
</dbReference>
<dbReference type="PANTHER" id="PTHR43378:SF2">
    <property type="entry name" value="UDP-3-O-ACYLGLUCOSAMINE N-ACYLTRANSFERASE 1, MITOCHONDRIAL-RELATED"/>
    <property type="match status" value="1"/>
</dbReference>
<dbReference type="SUPFAM" id="SSF51161">
    <property type="entry name" value="Trimeric LpxA-like enzymes"/>
    <property type="match status" value="1"/>
</dbReference>
<dbReference type="GO" id="GO:0009245">
    <property type="term" value="P:lipid A biosynthetic process"/>
    <property type="evidence" value="ECO:0007669"/>
    <property type="project" value="UniProtKB-KW"/>
</dbReference>
<keyword evidence="3 8" id="KW-0808">Transferase</keyword>
<dbReference type="NCBIfam" id="NF002060">
    <property type="entry name" value="PRK00892.1"/>
    <property type="match status" value="1"/>
</dbReference>